<sequence>MDTSVKDLRKAISKSRCKDKAKHSEVIQMIISLLAANPSDGKKKLAKCFRQPLVPIFSTYLLPALHFASALFHCIYHEKVLTALGKQLLEEKREWEDVLTSLLSGVLDLLDECESDKNKSSAAKNAIASALYPTLCDICFSLSAPMQSVDLRCTAYTLLSDSAASHTHNQQKLRDKSVLGGERLGSMIWRTKDYLALESLLTLFARILPSAKDSPSGHVKRAAYIKSVFLSPQQSEHSSVGQTIAKLLERVPTNEWEDTSREIVDVLAAAYVAFPQPFSVDKVNACDETKQCDKLFVDQKAFLVNVLIGDDQCEALEIAYNTISKIEVTPGQAAGATVEVRVKTPPAIGKVPVKSTQASPHRVGFALANGDVERFYSAVRSRGLGRLLKDVPHKLSLARSPAVLDFDGQGRPVKELSQSERIENVEKFYHTNQSSDDLSVASPRIGVQDQVAAALKVISVPKDIRTADLAIKLNESSNKKPTTPSTTTLEHPVQSTVSVAKSNKTRSNQKAASDATDIAPTQVSTSTAGKLAKPLGRTRSKKMRDDAFGASGEELSEASDADDVPLASKVSQLAKATKSHNNSNGRKVSSLVVTPPVRLGAARRVLDSDDEEVGHRGSASSMATARRRTGNKTRAILPSPDCSDDEPIDNRFVTPPRSQLESTAAPLTPTKPPASRPLRPQEPSSPGIATLDALSSDAGKPLPMVEQNAANGLDSASLTAARLTSAIGENPAPSPVRPATAKAYRKPRALVNKEAAAPSARARNDILTERTPNTDGTRPASAATDAKVSGKAVPLPMSLELGDHIMNNSSPVPIVKLEKTSVKAKLRKKAQPLVEDKKAAHVKTSKRKRAAVDEDHDSPDAGSAHDGAEPPAKKSRGDGGDTDQGSTLRKRRTDSRVLRPNITAASRTTQRYRAKKDKASSPPSNRDAFDYDELPGSVAASDVRSHSSPTQVARRSKKENGKSKVADAPARRTRTTRATAKEDQSHVSDTVVPGSEPGRVSTNDVPVGADDLQDEEEVTNLLTKPSKPSVTVVERPVVEAMKASAISSAAANNPFVEPLTNAAHATQVTDGAGGNRKVCDHSSCAIPRTTYAYRLGPRAEKSRTRCHG</sequence>
<evidence type="ECO:0000313" key="2">
    <source>
        <dbReference type="EMBL" id="KAH9841104.1"/>
    </source>
</evidence>
<feature type="compositionally biased region" description="Polar residues" evidence="1">
    <location>
        <begin position="493"/>
        <end position="511"/>
    </location>
</feature>
<feature type="compositionally biased region" description="Low complexity" evidence="1">
    <location>
        <begin position="479"/>
        <end position="488"/>
    </location>
</feature>
<proteinExistence type="predicted"/>
<evidence type="ECO:0000313" key="3">
    <source>
        <dbReference type="Proteomes" id="UP000814176"/>
    </source>
</evidence>
<dbReference type="EMBL" id="JADCUA010000004">
    <property type="protein sequence ID" value="KAH9841104.1"/>
    <property type="molecule type" value="Genomic_DNA"/>
</dbReference>
<evidence type="ECO:0000256" key="1">
    <source>
        <dbReference type="SAM" id="MobiDB-lite"/>
    </source>
</evidence>
<feature type="compositionally biased region" description="Basic and acidic residues" evidence="1">
    <location>
        <begin position="866"/>
        <end position="879"/>
    </location>
</feature>
<dbReference type="RefSeq" id="XP_047782570.1">
    <property type="nucleotide sequence ID" value="XM_047918547.1"/>
</dbReference>
<dbReference type="Proteomes" id="UP000814176">
    <property type="component" value="Unassembled WGS sequence"/>
</dbReference>
<name>A0ABQ8KT47_9APHY</name>
<organism evidence="2 3">
    <name type="scientific">Rhodofomes roseus</name>
    <dbReference type="NCBI Taxonomy" id="34475"/>
    <lineage>
        <taxon>Eukaryota</taxon>
        <taxon>Fungi</taxon>
        <taxon>Dikarya</taxon>
        <taxon>Basidiomycota</taxon>
        <taxon>Agaricomycotina</taxon>
        <taxon>Agaricomycetes</taxon>
        <taxon>Polyporales</taxon>
        <taxon>Rhodofomes</taxon>
    </lineage>
</organism>
<keyword evidence="3" id="KW-1185">Reference proteome</keyword>
<dbReference type="GeneID" id="71999279"/>
<feature type="compositionally biased region" description="Acidic residues" evidence="1">
    <location>
        <begin position="554"/>
        <end position="563"/>
    </location>
</feature>
<feature type="compositionally biased region" description="Basic residues" evidence="1">
    <location>
        <begin position="840"/>
        <end position="849"/>
    </location>
</feature>
<feature type="region of interest" description="Disordered" evidence="1">
    <location>
        <begin position="825"/>
        <end position="1008"/>
    </location>
</feature>
<reference evidence="2 3" key="1">
    <citation type="journal article" date="2021" name="Environ. Microbiol.">
        <title>Gene family expansions and transcriptome signatures uncover fungal adaptations to wood decay.</title>
        <authorList>
            <person name="Hage H."/>
            <person name="Miyauchi S."/>
            <person name="Viragh M."/>
            <person name="Drula E."/>
            <person name="Min B."/>
            <person name="Chaduli D."/>
            <person name="Navarro D."/>
            <person name="Favel A."/>
            <person name="Norest M."/>
            <person name="Lesage-Meessen L."/>
            <person name="Balint B."/>
            <person name="Merenyi Z."/>
            <person name="de Eugenio L."/>
            <person name="Morin E."/>
            <person name="Martinez A.T."/>
            <person name="Baldrian P."/>
            <person name="Stursova M."/>
            <person name="Martinez M.J."/>
            <person name="Novotny C."/>
            <person name="Magnuson J.K."/>
            <person name="Spatafora J.W."/>
            <person name="Maurice S."/>
            <person name="Pangilinan J."/>
            <person name="Andreopoulos W."/>
            <person name="LaButti K."/>
            <person name="Hundley H."/>
            <person name="Na H."/>
            <person name="Kuo A."/>
            <person name="Barry K."/>
            <person name="Lipzen A."/>
            <person name="Henrissat B."/>
            <person name="Riley R."/>
            <person name="Ahrendt S."/>
            <person name="Nagy L.G."/>
            <person name="Grigoriev I.V."/>
            <person name="Martin F."/>
            <person name="Rosso M.N."/>
        </authorList>
    </citation>
    <scope>NUCLEOTIDE SEQUENCE [LARGE SCALE GENOMIC DNA]</scope>
    <source>
        <strain evidence="2 3">CIRM-BRFM 1785</strain>
    </source>
</reference>
<comment type="caution">
    <text evidence="2">The sequence shown here is derived from an EMBL/GenBank/DDBJ whole genome shotgun (WGS) entry which is preliminary data.</text>
</comment>
<feature type="region of interest" description="Disordered" evidence="1">
    <location>
        <begin position="475"/>
        <end position="698"/>
    </location>
</feature>
<gene>
    <name evidence="2" type="ORF">C8Q71DRAFT_439295</name>
</gene>
<accession>A0ABQ8KT47</accession>
<protein>
    <submittedName>
        <fullName evidence="2">Uncharacterized protein</fullName>
    </submittedName>
</protein>
<feature type="region of interest" description="Disordered" evidence="1">
    <location>
        <begin position="752"/>
        <end position="790"/>
    </location>
</feature>
<feature type="compositionally biased region" description="Polar residues" evidence="1">
    <location>
        <begin position="519"/>
        <end position="528"/>
    </location>
</feature>